<evidence type="ECO:0000313" key="3">
    <source>
        <dbReference type="Proteomes" id="UP000030641"/>
    </source>
</evidence>
<dbReference type="GeneID" id="25362851"/>
<accession>A0A074Z2D3</accession>
<feature type="region of interest" description="Disordered" evidence="1">
    <location>
        <begin position="1"/>
        <end position="32"/>
    </location>
</feature>
<name>A0A074Z2D3_AURSE</name>
<evidence type="ECO:0000313" key="2">
    <source>
        <dbReference type="EMBL" id="KER00508.1"/>
    </source>
</evidence>
<dbReference type="RefSeq" id="XP_013349011.1">
    <property type="nucleotide sequence ID" value="XM_013493557.1"/>
</dbReference>
<protein>
    <recommendedName>
        <fullName evidence="4">HTH CENPB-type domain-containing protein</fullName>
    </recommendedName>
</protein>
<dbReference type="EMBL" id="KL584749">
    <property type="protein sequence ID" value="KER00508.1"/>
    <property type="molecule type" value="Genomic_DNA"/>
</dbReference>
<dbReference type="AlphaFoldDB" id="A0A074Z2D3"/>
<reference evidence="2 3" key="1">
    <citation type="journal article" date="2014" name="BMC Genomics">
        <title>Genome sequencing of four Aureobasidium pullulans varieties: biotechnological potential, stress tolerance, and description of new species.</title>
        <authorList>
            <person name="Gostin Ar C."/>
            <person name="Ohm R.A."/>
            <person name="Kogej T."/>
            <person name="Sonjak S."/>
            <person name="Turk M."/>
            <person name="Zajc J."/>
            <person name="Zalar P."/>
            <person name="Grube M."/>
            <person name="Sun H."/>
            <person name="Han J."/>
            <person name="Sharma A."/>
            <person name="Chiniquy J."/>
            <person name="Ngan C.Y."/>
            <person name="Lipzen A."/>
            <person name="Barry K."/>
            <person name="Grigoriev I.V."/>
            <person name="Gunde-Cimerman N."/>
        </authorList>
    </citation>
    <scope>NUCLEOTIDE SEQUENCE [LARGE SCALE GENOMIC DNA]</scope>
    <source>
        <strain evidence="2 3">EXF-2481</strain>
    </source>
</reference>
<evidence type="ECO:0000256" key="1">
    <source>
        <dbReference type="SAM" id="MobiDB-lite"/>
    </source>
</evidence>
<keyword evidence="3" id="KW-1185">Reference proteome</keyword>
<gene>
    <name evidence="2" type="ORF">AUEXF2481DRAFT_24828</name>
</gene>
<dbReference type="STRING" id="1043005.A0A074Z2D3"/>
<organism evidence="2 3">
    <name type="scientific">Aureobasidium subglaciale (strain EXF-2481)</name>
    <name type="common">Aureobasidium pullulans var. subglaciale</name>
    <dbReference type="NCBI Taxonomy" id="1043005"/>
    <lineage>
        <taxon>Eukaryota</taxon>
        <taxon>Fungi</taxon>
        <taxon>Dikarya</taxon>
        <taxon>Ascomycota</taxon>
        <taxon>Pezizomycotina</taxon>
        <taxon>Dothideomycetes</taxon>
        <taxon>Dothideomycetidae</taxon>
        <taxon>Dothideales</taxon>
        <taxon>Saccotheciaceae</taxon>
        <taxon>Aureobasidium</taxon>
    </lineage>
</organism>
<dbReference type="InParanoid" id="A0A074Z2D3"/>
<evidence type="ECO:0008006" key="4">
    <source>
        <dbReference type="Google" id="ProtNLM"/>
    </source>
</evidence>
<proteinExistence type="predicted"/>
<dbReference type="OrthoDB" id="3881573at2759"/>
<sequence length="289" mass="31962">MEQISEDQSQPQKAPRLVPPPVLGKKLSKPQRSLQYHMMEQKISSAVTDYKAGKYASLAEAGRAHEITERAGYFRLRARAAGRASKSDRLKNGSQRLSPEQEITLCQYVGGLGDNRTLHRKIGEKAYSMLCEELTSDDPPPRPLGKQWPARFLERNPGIMASRQKPPTSPMYGEISDEIASPIPREEVRSMEMTNEEPHFLLDCQRFLDRPTEADVTPSQISTTHTAPAESQNVLIIASGTDSIDRVAASPTATPPDRPSMGCSATNSFFSSIKSSLAEQKMTFSSRPT</sequence>
<dbReference type="HOGENOM" id="CLU_963044_0_0_1"/>
<feature type="compositionally biased region" description="Polar residues" evidence="1">
    <location>
        <begin position="1"/>
        <end position="12"/>
    </location>
</feature>
<dbReference type="Proteomes" id="UP000030641">
    <property type="component" value="Unassembled WGS sequence"/>
</dbReference>